<keyword evidence="6" id="KW-0436">Ligase</keyword>
<keyword evidence="3" id="KW-0862">Zinc</keyword>
<dbReference type="Proteomes" id="UP001454036">
    <property type="component" value="Unassembled WGS sequence"/>
</dbReference>
<dbReference type="InterPro" id="IPR004910">
    <property type="entry name" value="Yippee/Mis18/Cereblon"/>
</dbReference>
<comment type="similarity">
    <text evidence="1 4">Belongs to the yippee family.</text>
</comment>
<evidence type="ECO:0000313" key="7">
    <source>
        <dbReference type="Proteomes" id="UP001454036"/>
    </source>
</evidence>
<evidence type="ECO:0000313" key="6">
    <source>
        <dbReference type="EMBL" id="GAA0154803.1"/>
    </source>
</evidence>
<dbReference type="PROSITE" id="PS51792">
    <property type="entry name" value="YIPPEE"/>
    <property type="match status" value="1"/>
</dbReference>
<sequence>MGRLFLINLDDGNIYSCKFCEAHLALTSDIVSRAFHCKNGKAYLIENVVNVTLGEKEDRMMMTGMHTVVDIFCVGCGNILGWRYEYAHEEDQQYKEGKYILDRFKVLGPGRRPYAIGLDAQLGGGSDDDDDDDE</sequence>
<evidence type="ECO:0000256" key="4">
    <source>
        <dbReference type="RuleBase" id="RU110713"/>
    </source>
</evidence>
<keyword evidence="7" id="KW-1185">Reference proteome</keyword>
<proteinExistence type="inferred from homology"/>
<dbReference type="GO" id="GO:0046872">
    <property type="term" value="F:metal ion binding"/>
    <property type="evidence" value="ECO:0007669"/>
    <property type="project" value="UniProtKB-KW"/>
</dbReference>
<evidence type="ECO:0000256" key="3">
    <source>
        <dbReference type="ARBA" id="ARBA00022833"/>
    </source>
</evidence>
<dbReference type="GO" id="GO:0016874">
    <property type="term" value="F:ligase activity"/>
    <property type="evidence" value="ECO:0007669"/>
    <property type="project" value="UniProtKB-KW"/>
</dbReference>
<accession>A0AAV3PX59</accession>
<dbReference type="EMBL" id="BAABME010002475">
    <property type="protein sequence ID" value="GAA0154803.1"/>
    <property type="molecule type" value="Genomic_DNA"/>
</dbReference>
<keyword evidence="2" id="KW-0479">Metal-binding</keyword>
<gene>
    <name evidence="6" type="ORF">LIER_12679</name>
</gene>
<name>A0AAV3PX59_LITER</name>
<dbReference type="AlphaFoldDB" id="A0AAV3PX59"/>
<dbReference type="InterPro" id="IPR034751">
    <property type="entry name" value="Yippee"/>
</dbReference>
<reference evidence="6 7" key="1">
    <citation type="submission" date="2024-01" db="EMBL/GenBank/DDBJ databases">
        <title>The complete chloroplast genome sequence of Lithospermum erythrorhizon: insights into the phylogenetic relationship among Boraginaceae species and the maternal lineages of purple gromwells.</title>
        <authorList>
            <person name="Okada T."/>
            <person name="Watanabe K."/>
        </authorList>
    </citation>
    <scope>NUCLEOTIDE SEQUENCE [LARGE SCALE GENOMIC DNA]</scope>
</reference>
<evidence type="ECO:0000256" key="1">
    <source>
        <dbReference type="ARBA" id="ARBA00005613"/>
    </source>
</evidence>
<dbReference type="Pfam" id="PF03226">
    <property type="entry name" value="Yippee-Mis18"/>
    <property type="match status" value="1"/>
</dbReference>
<feature type="domain" description="Yippee" evidence="5">
    <location>
        <begin position="13"/>
        <end position="110"/>
    </location>
</feature>
<comment type="caution">
    <text evidence="6">The sequence shown here is derived from an EMBL/GenBank/DDBJ whole genome shotgun (WGS) entry which is preliminary data.</text>
</comment>
<protein>
    <recommendedName>
        <fullName evidence="4">Protein yippee-like</fullName>
    </recommendedName>
</protein>
<dbReference type="PANTHER" id="PTHR13848">
    <property type="entry name" value="PROTEIN YIPPEE-LIKE CG15309-RELATED"/>
    <property type="match status" value="1"/>
</dbReference>
<evidence type="ECO:0000256" key="2">
    <source>
        <dbReference type="ARBA" id="ARBA00022723"/>
    </source>
</evidence>
<organism evidence="6 7">
    <name type="scientific">Lithospermum erythrorhizon</name>
    <name type="common">Purple gromwell</name>
    <name type="synonym">Lithospermum officinale var. erythrorhizon</name>
    <dbReference type="NCBI Taxonomy" id="34254"/>
    <lineage>
        <taxon>Eukaryota</taxon>
        <taxon>Viridiplantae</taxon>
        <taxon>Streptophyta</taxon>
        <taxon>Embryophyta</taxon>
        <taxon>Tracheophyta</taxon>
        <taxon>Spermatophyta</taxon>
        <taxon>Magnoliopsida</taxon>
        <taxon>eudicotyledons</taxon>
        <taxon>Gunneridae</taxon>
        <taxon>Pentapetalae</taxon>
        <taxon>asterids</taxon>
        <taxon>lamiids</taxon>
        <taxon>Boraginales</taxon>
        <taxon>Boraginaceae</taxon>
        <taxon>Boraginoideae</taxon>
        <taxon>Lithospermeae</taxon>
        <taxon>Lithospermum</taxon>
    </lineage>
</organism>
<dbReference type="InterPro" id="IPR039058">
    <property type="entry name" value="Yippee_fam"/>
</dbReference>
<evidence type="ECO:0000259" key="5">
    <source>
        <dbReference type="PROSITE" id="PS51792"/>
    </source>
</evidence>